<feature type="compositionally biased region" description="Basic residues" evidence="1">
    <location>
        <begin position="59"/>
        <end position="70"/>
    </location>
</feature>
<evidence type="ECO:0000313" key="2">
    <source>
        <dbReference type="EMBL" id="GAV83192.1"/>
    </source>
</evidence>
<proteinExistence type="predicted"/>
<accession>A0A1Q3CSQ3</accession>
<name>A0A1Q3CSQ3_CEPFO</name>
<keyword evidence="3" id="KW-1185">Reference proteome</keyword>
<gene>
    <name evidence="2" type="ORF">CFOL_v3_26641</name>
</gene>
<dbReference type="EMBL" id="BDDD01002827">
    <property type="protein sequence ID" value="GAV83192.1"/>
    <property type="molecule type" value="Genomic_DNA"/>
</dbReference>
<dbReference type="Proteomes" id="UP000187406">
    <property type="component" value="Unassembled WGS sequence"/>
</dbReference>
<evidence type="ECO:0000256" key="1">
    <source>
        <dbReference type="SAM" id="MobiDB-lite"/>
    </source>
</evidence>
<feature type="region of interest" description="Disordered" evidence="1">
    <location>
        <begin position="35"/>
        <end position="70"/>
    </location>
</feature>
<organism evidence="2 3">
    <name type="scientific">Cephalotus follicularis</name>
    <name type="common">Albany pitcher plant</name>
    <dbReference type="NCBI Taxonomy" id="3775"/>
    <lineage>
        <taxon>Eukaryota</taxon>
        <taxon>Viridiplantae</taxon>
        <taxon>Streptophyta</taxon>
        <taxon>Embryophyta</taxon>
        <taxon>Tracheophyta</taxon>
        <taxon>Spermatophyta</taxon>
        <taxon>Magnoliopsida</taxon>
        <taxon>eudicotyledons</taxon>
        <taxon>Gunneridae</taxon>
        <taxon>Pentapetalae</taxon>
        <taxon>rosids</taxon>
        <taxon>fabids</taxon>
        <taxon>Oxalidales</taxon>
        <taxon>Cephalotaceae</taxon>
        <taxon>Cephalotus</taxon>
    </lineage>
</organism>
<dbReference type="AlphaFoldDB" id="A0A1Q3CSQ3"/>
<sequence>MNKVDTNLPELVEMLWTTEVDMGHGRSMSDVMFLPSTSSRIAPRGSGSRGSTSNDKAPMKPKGKKKNKGRKVAALVGLAIGGSVLDTIGNCGMMTAASIVGSTDIGDHSAVSSKSQS</sequence>
<dbReference type="OrthoDB" id="904370at2759"/>
<dbReference type="InParanoid" id="A0A1Q3CSQ3"/>
<comment type="caution">
    <text evidence="2">The sequence shown here is derived from an EMBL/GenBank/DDBJ whole genome shotgun (WGS) entry which is preliminary data.</text>
</comment>
<evidence type="ECO:0000313" key="3">
    <source>
        <dbReference type="Proteomes" id="UP000187406"/>
    </source>
</evidence>
<protein>
    <submittedName>
        <fullName evidence="2">Uncharacterized protein</fullName>
    </submittedName>
</protein>
<reference evidence="3" key="1">
    <citation type="submission" date="2016-04" db="EMBL/GenBank/DDBJ databases">
        <title>Cephalotus genome sequencing.</title>
        <authorList>
            <person name="Fukushima K."/>
            <person name="Hasebe M."/>
            <person name="Fang X."/>
        </authorList>
    </citation>
    <scope>NUCLEOTIDE SEQUENCE [LARGE SCALE GENOMIC DNA]</scope>
    <source>
        <strain evidence="3">cv. St1</strain>
    </source>
</reference>